<reference evidence="1 2" key="1">
    <citation type="submission" date="2023-02" db="EMBL/GenBank/DDBJ databases">
        <title>Devosia chondri sp. nov., isolated from the phycosphere of marine algae.</title>
        <authorList>
            <person name="Kim J.M."/>
            <person name="Lee J.K."/>
            <person name="Choi B.J."/>
            <person name="Bayburt H."/>
            <person name="Jeon C.O."/>
        </authorList>
    </citation>
    <scope>NUCLEOTIDE SEQUENCE [LARGE SCALE GENOMIC DNA]</scope>
    <source>
        <strain evidence="1 2">G2-5</strain>
    </source>
</reference>
<proteinExistence type="predicted"/>
<protein>
    <recommendedName>
        <fullName evidence="3">ROK family protein</fullName>
    </recommendedName>
</protein>
<keyword evidence="2" id="KW-1185">Reference proteome</keyword>
<dbReference type="Proteomes" id="UP001222118">
    <property type="component" value="Chromosome"/>
</dbReference>
<accession>A0ABY7YZ28</accession>
<gene>
    <name evidence="1" type="ORF">PSQ90_03260</name>
</gene>
<evidence type="ECO:0000313" key="2">
    <source>
        <dbReference type="Proteomes" id="UP001222118"/>
    </source>
</evidence>
<evidence type="ECO:0000313" key="1">
    <source>
        <dbReference type="EMBL" id="WDR06502.1"/>
    </source>
</evidence>
<evidence type="ECO:0008006" key="3">
    <source>
        <dbReference type="Google" id="ProtNLM"/>
    </source>
</evidence>
<dbReference type="RefSeq" id="WP_282212016.1">
    <property type="nucleotide sequence ID" value="NZ_CP118247.1"/>
</dbReference>
<name>A0ABY7YZ28_9HYPH</name>
<sequence>MAARAGGRDLAYVYGGNVYGQQPVMLSKLGYYWHKLVNYFYPSGQPPVFGVVSSSDCDSQSVGIGLIAQLLQ</sequence>
<organism evidence="1 2">
    <name type="scientific">Devosia rhodophyticola</name>
    <dbReference type="NCBI Taxonomy" id="3026423"/>
    <lineage>
        <taxon>Bacteria</taxon>
        <taxon>Pseudomonadati</taxon>
        <taxon>Pseudomonadota</taxon>
        <taxon>Alphaproteobacteria</taxon>
        <taxon>Hyphomicrobiales</taxon>
        <taxon>Devosiaceae</taxon>
        <taxon>Devosia</taxon>
    </lineage>
</organism>
<dbReference type="EMBL" id="CP118247">
    <property type="protein sequence ID" value="WDR06502.1"/>
    <property type="molecule type" value="Genomic_DNA"/>
</dbReference>